<evidence type="ECO:0000313" key="5">
    <source>
        <dbReference type="Proteomes" id="UP000738402"/>
    </source>
</evidence>
<dbReference type="Proteomes" id="UP000738402">
    <property type="component" value="Unassembled WGS sequence"/>
</dbReference>
<dbReference type="GO" id="GO:0008081">
    <property type="term" value="F:phosphoric diester hydrolase activity"/>
    <property type="evidence" value="ECO:0007669"/>
    <property type="project" value="InterPro"/>
</dbReference>
<dbReference type="EMBL" id="JAHLUH010000002">
    <property type="protein sequence ID" value="KAG7730050.1"/>
    <property type="molecule type" value="Genomic_DNA"/>
</dbReference>
<dbReference type="InterPro" id="IPR051057">
    <property type="entry name" value="PI-PLC_domain"/>
</dbReference>
<dbReference type="PANTHER" id="PTHR13593">
    <property type="match status" value="1"/>
</dbReference>
<evidence type="ECO:0000313" key="3">
    <source>
        <dbReference type="EMBL" id="KAG7767269.1"/>
    </source>
</evidence>
<dbReference type="SUPFAM" id="SSF51695">
    <property type="entry name" value="PLC-like phosphodiesterases"/>
    <property type="match status" value="1"/>
</dbReference>
<dbReference type="Proteomes" id="UP000697297">
    <property type="component" value="Unassembled WGS sequence"/>
</dbReference>
<evidence type="ECO:0000259" key="1">
    <source>
        <dbReference type="SMART" id="SM00148"/>
    </source>
</evidence>
<accession>A0AAN6D9L0</accession>
<dbReference type="PROSITE" id="PS50007">
    <property type="entry name" value="PIPLC_X_DOMAIN"/>
    <property type="match status" value="1"/>
</dbReference>
<feature type="domain" description="Phosphatidylinositol-specific phospholipase C X" evidence="1">
    <location>
        <begin position="12"/>
        <end position="169"/>
    </location>
</feature>
<dbReference type="AlphaFoldDB" id="A0AAN6D9L0"/>
<sequence>MVDYANWLKSVSDDTNIGRLSIPGTHNSAACHTALPSVQCQGASVTKQLENGVRFLDVRLSRNFITTHSDGKHRNDLIVIHGKFPVKLLGSVKFSKVLGEVYKFLDDHPSEFVILSLKQEGTGSWDNQNDEFANVINDRFISRNKDKWYLRTELPVLRDCRGKVVLFRRFGVQSREKQERLGIPAASWSYNTTDDDRGCIRVQDFCEIKSEQDIPKKAEYVKNMINTAKSYNSSNSDPKLFLNFCSGSNFFDHDCWPRKVTERLMVANIDECYGKGCGTVILDFSEKNDWKLVRKLVDQNF</sequence>
<protein>
    <recommendedName>
        <fullName evidence="1">Phosphatidylinositol-specific phospholipase C X domain-containing protein</fullName>
    </recommendedName>
</protein>
<proteinExistence type="predicted"/>
<dbReference type="GO" id="GO:0006629">
    <property type="term" value="P:lipid metabolic process"/>
    <property type="evidence" value="ECO:0007669"/>
    <property type="project" value="InterPro"/>
</dbReference>
<dbReference type="SMART" id="SM00148">
    <property type="entry name" value="PLCXc"/>
    <property type="match status" value="1"/>
</dbReference>
<dbReference type="Gene3D" id="3.20.20.190">
    <property type="entry name" value="Phosphatidylinositol (PI) phosphodiesterase"/>
    <property type="match status" value="1"/>
</dbReference>
<gene>
    <name evidence="2" type="ORF">KL933_001130</name>
    <name evidence="3" type="ORF">KL946_001368</name>
</gene>
<keyword evidence="4" id="KW-1185">Reference proteome</keyword>
<reference evidence="2 4" key="1">
    <citation type="journal article" date="2021" name="G3 (Bethesda)">
        <title>Genomic diversity, chromosomal rearrangements, and interspecies hybridization in the ogataea polymorpha species complex.</title>
        <authorList>
            <person name="Hanson S.J."/>
            <person name="Cinneide E.O."/>
            <person name="Salzberg L.I."/>
            <person name="Wolfe K.H."/>
            <person name="McGowan J."/>
            <person name="Fitzpatrick D.A."/>
            <person name="Matlin K."/>
        </authorList>
    </citation>
    <scope>NUCLEOTIDE SEQUENCE</scope>
    <source>
        <strain evidence="3">81-436-3</strain>
        <strain evidence="2">83-405-1</strain>
    </source>
</reference>
<dbReference type="Pfam" id="PF00388">
    <property type="entry name" value="PI-PLC-X"/>
    <property type="match status" value="1"/>
</dbReference>
<dbReference type="CDD" id="cd08586">
    <property type="entry name" value="PI-PLCc_BcPLC_like"/>
    <property type="match status" value="1"/>
</dbReference>
<organism evidence="2 5">
    <name type="scientific">Ogataea haglerorum</name>
    <dbReference type="NCBI Taxonomy" id="1937702"/>
    <lineage>
        <taxon>Eukaryota</taxon>
        <taxon>Fungi</taxon>
        <taxon>Dikarya</taxon>
        <taxon>Ascomycota</taxon>
        <taxon>Saccharomycotina</taxon>
        <taxon>Pichiomycetes</taxon>
        <taxon>Pichiales</taxon>
        <taxon>Pichiaceae</taxon>
        <taxon>Ogataea</taxon>
    </lineage>
</organism>
<comment type="caution">
    <text evidence="2">The sequence shown here is derived from an EMBL/GenBank/DDBJ whole genome shotgun (WGS) entry which is preliminary data.</text>
</comment>
<name>A0AAN6D9L0_9ASCO</name>
<evidence type="ECO:0000313" key="4">
    <source>
        <dbReference type="Proteomes" id="UP000697297"/>
    </source>
</evidence>
<dbReference type="InterPro" id="IPR017946">
    <property type="entry name" value="PLC-like_Pdiesterase_TIM-brl"/>
</dbReference>
<dbReference type="EMBL" id="JAHLUN010000003">
    <property type="protein sequence ID" value="KAG7767269.1"/>
    <property type="molecule type" value="Genomic_DNA"/>
</dbReference>
<evidence type="ECO:0000313" key="2">
    <source>
        <dbReference type="EMBL" id="KAG7730050.1"/>
    </source>
</evidence>
<dbReference type="PANTHER" id="PTHR13593:SF113">
    <property type="entry name" value="SI:DKEY-266F7.9"/>
    <property type="match status" value="1"/>
</dbReference>
<dbReference type="InterPro" id="IPR000909">
    <property type="entry name" value="PLipase_C_PInositol-sp_X_dom"/>
</dbReference>